<evidence type="ECO:0000313" key="2">
    <source>
        <dbReference type="Proteomes" id="UP000029223"/>
    </source>
</evidence>
<reference evidence="2" key="2">
    <citation type="submission" date="2014-09" db="EMBL/GenBank/DDBJ databases">
        <authorList>
            <consortium name="NBRP consortium"/>
            <person name="Sawabe T."/>
            <person name="Meirelles P."/>
            <person name="Nakanishi M."/>
            <person name="Sayaka M."/>
            <person name="Hattori M."/>
            <person name="Ohkuma M."/>
        </authorList>
    </citation>
    <scope>NUCLEOTIDE SEQUENCE [LARGE SCALE GENOMIC DNA]</scope>
    <source>
        <strain evidence="2">JCM 19239</strain>
    </source>
</reference>
<organism evidence="1 2">
    <name type="scientific">Vibrio variabilis</name>
    <dbReference type="NCBI Taxonomy" id="990271"/>
    <lineage>
        <taxon>Bacteria</taxon>
        <taxon>Pseudomonadati</taxon>
        <taxon>Pseudomonadota</taxon>
        <taxon>Gammaproteobacteria</taxon>
        <taxon>Vibrionales</taxon>
        <taxon>Vibrionaceae</taxon>
        <taxon>Vibrio</taxon>
    </lineage>
</organism>
<evidence type="ECO:0008006" key="3">
    <source>
        <dbReference type="Google" id="ProtNLM"/>
    </source>
</evidence>
<reference evidence="2" key="1">
    <citation type="submission" date="2014-09" db="EMBL/GenBank/DDBJ databases">
        <title>Vibrio variabilis JCM 19239. (C206) whole genome shotgun sequence.</title>
        <authorList>
            <person name="Sawabe T."/>
            <person name="Meirelles P."/>
            <person name="Nakanishi M."/>
            <person name="Sayaka M."/>
            <person name="Hattori M."/>
            <person name="Ohkuma M."/>
        </authorList>
    </citation>
    <scope>NUCLEOTIDE SEQUENCE [LARGE SCALE GENOMIC DNA]</scope>
    <source>
        <strain evidence="2">JCM 19239</strain>
    </source>
</reference>
<keyword evidence="2" id="KW-1185">Reference proteome</keyword>
<dbReference type="Proteomes" id="UP000029223">
    <property type="component" value="Unassembled WGS sequence"/>
</dbReference>
<protein>
    <recommendedName>
        <fullName evidence="3">DHHA1 domain-containing protein</fullName>
    </recommendedName>
</protein>
<comment type="caution">
    <text evidence="1">The sequence shown here is derived from an EMBL/GenBank/DDBJ whole genome shotgun (WGS) entry which is preliminary data.</text>
</comment>
<dbReference type="EMBL" id="BBMS01000003">
    <property type="protein sequence ID" value="GAL24243.1"/>
    <property type="molecule type" value="Genomic_DNA"/>
</dbReference>
<accession>A0ABQ0J634</accession>
<evidence type="ECO:0000313" key="1">
    <source>
        <dbReference type="EMBL" id="GAL24243.1"/>
    </source>
</evidence>
<gene>
    <name evidence="1" type="ORF">JCM19239_3946</name>
</gene>
<sequence length="46" mass="4792">MANKQGAGDICAQFETGGGRAAAAGINNLPIADLSLFIEKVEKHYT</sequence>
<proteinExistence type="predicted"/>
<name>A0ABQ0J634_9VIBR</name>
<dbReference type="SUPFAM" id="SSF64182">
    <property type="entry name" value="DHH phosphoesterases"/>
    <property type="match status" value="1"/>
</dbReference>
<dbReference type="InterPro" id="IPR038763">
    <property type="entry name" value="DHH_sf"/>
</dbReference>